<keyword evidence="1" id="KW-0472">Membrane</keyword>
<dbReference type="RefSeq" id="WP_259478650.1">
    <property type="nucleotide sequence ID" value="NZ_BAAAQY010000003.1"/>
</dbReference>
<accession>A0ABN3DED6</accession>
<protein>
    <recommendedName>
        <fullName evidence="4">BphX family protein</fullName>
    </recommendedName>
</protein>
<dbReference type="Proteomes" id="UP001500929">
    <property type="component" value="Unassembled WGS sequence"/>
</dbReference>
<organism evidence="2 3">
    <name type="scientific">Herbiconiux moechotypicola</name>
    <dbReference type="NCBI Taxonomy" id="637393"/>
    <lineage>
        <taxon>Bacteria</taxon>
        <taxon>Bacillati</taxon>
        <taxon>Actinomycetota</taxon>
        <taxon>Actinomycetes</taxon>
        <taxon>Micrococcales</taxon>
        <taxon>Microbacteriaceae</taxon>
        <taxon>Herbiconiux</taxon>
    </lineage>
</organism>
<dbReference type="Pfam" id="PF06139">
    <property type="entry name" value="BphX"/>
    <property type="match status" value="1"/>
</dbReference>
<feature type="transmembrane region" description="Helical" evidence="1">
    <location>
        <begin position="46"/>
        <end position="73"/>
    </location>
</feature>
<dbReference type="EMBL" id="BAAAQY010000003">
    <property type="protein sequence ID" value="GAA2228683.1"/>
    <property type="molecule type" value="Genomic_DNA"/>
</dbReference>
<keyword evidence="1" id="KW-1133">Transmembrane helix</keyword>
<keyword evidence="1" id="KW-0812">Transmembrane</keyword>
<gene>
    <name evidence="2" type="ORF">GCM10009851_11420</name>
</gene>
<proteinExistence type="predicted"/>
<evidence type="ECO:0008006" key="4">
    <source>
        <dbReference type="Google" id="ProtNLM"/>
    </source>
</evidence>
<evidence type="ECO:0000313" key="2">
    <source>
        <dbReference type="EMBL" id="GAA2228683.1"/>
    </source>
</evidence>
<evidence type="ECO:0000256" key="1">
    <source>
        <dbReference type="SAM" id="Phobius"/>
    </source>
</evidence>
<sequence>MTFLTWWFRLVGLVNIVLGAMWLPFLNAPRLELTVPGWDAPIGGTAYRGFLDFTMLFGLDLLILGAFLIAASFRPFESRIVAWLAIVLSIVRGILDDLYMIAAGYPLPGMLAFIALHLAIVVTGLFALRAAGRSRRTTA</sequence>
<keyword evidence="3" id="KW-1185">Reference proteome</keyword>
<feature type="transmembrane region" description="Helical" evidence="1">
    <location>
        <begin position="107"/>
        <end position="128"/>
    </location>
</feature>
<feature type="transmembrane region" description="Helical" evidence="1">
    <location>
        <begin position="7"/>
        <end position="26"/>
    </location>
</feature>
<name>A0ABN3DED6_9MICO</name>
<comment type="caution">
    <text evidence="2">The sequence shown here is derived from an EMBL/GenBank/DDBJ whole genome shotgun (WGS) entry which is preliminary data.</text>
</comment>
<feature type="transmembrane region" description="Helical" evidence="1">
    <location>
        <begin position="80"/>
        <end position="101"/>
    </location>
</feature>
<dbReference type="InterPro" id="IPR009310">
    <property type="entry name" value="BphX"/>
</dbReference>
<reference evidence="2 3" key="1">
    <citation type="journal article" date="2019" name="Int. J. Syst. Evol. Microbiol.">
        <title>The Global Catalogue of Microorganisms (GCM) 10K type strain sequencing project: providing services to taxonomists for standard genome sequencing and annotation.</title>
        <authorList>
            <consortium name="The Broad Institute Genomics Platform"/>
            <consortium name="The Broad Institute Genome Sequencing Center for Infectious Disease"/>
            <person name="Wu L."/>
            <person name="Ma J."/>
        </authorList>
    </citation>
    <scope>NUCLEOTIDE SEQUENCE [LARGE SCALE GENOMIC DNA]</scope>
    <source>
        <strain evidence="2 3">JCM 16117</strain>
    </source>
</reference>
<evidence type="ECO:0000313" key="3">
    <source>
        <dbReference type="Proteomes" id="UP001500929"/>
    </source>
</evidence>